<dbReference type="EMBL" id="CAJNNW010018210">
    <property type="protein sequence ID" value="CAE8662552.1"/>
    <property type="molecule type" value="Genomic_DNA"/>
</dbReference>
<comment type="caution">
    <text evidence="1">The sequence shown here is derived from an EMBL/GenBank/DDBJ whole genome shotgun (WGS) entry which is preliminary data.</text>
</comment>
<reference evidence="1" key="1">
    <citation type="submission" date="2021-02" db="EMBL/GenBank/DDBJ databases">
        <authorList>
            <person name="Dougan E. K."/>
            <person name="Rhodes N."/>
            <person name="Thang M."/>
            <person name="Chan C."/>
        </authorList>
    </citation>
    <scope>NUCLEOTIDE SEQUENCE</scope>
</reference>
<name>A0A813IV97_POLGL</name>
<sequence>MAQIIFHGEEMAAVAVANVEAAEDIASPFAFGSGREGSKGREAEEGLALLACTSLGPQDGMFSTQSELVTTGALAALQKQMIEETKMGAWRGELLSSLLWMPVH</sequence>
<evidence type="ECO:0000313" key="1">
    <source>
        <dbReference type="EMBL" id="CAE8662552.1"/>
    </source>
</evidence>
<protein>
    <submittedName>
        <fullName evidence="1">Uncharacterized protein</fullName>
    </submittedName>
</protein>
<evidence type="ECO:0000313" key="2">
    <source>
        <dbReference type="Proteomes" id="UP000626109"/>
    </source>
</evidence>
<gene>
    <name evidence="1" type="ORF">PGLA2088_LOCUS14930</name>
</gene>
<proteinExistence type="predicted"/>
<organism evidence="1 2">
    <name type="scientific">Polarella glacialis</name>
    <name type="common">Dinoflagellate</name>
    <dbReference type="NCBI Taxonomy" id="89957"/>
    <lineage>
        <taxon>Eukaryota</taxon>
        <taxon>Sar</taxon>
        <taxon>Alveolata</taxon>
        <taxon>Dinophyceae</taxon>
        <taxon>Suessiales</taxon>
        <taxon>Suessiaceae</taxon>
        <taxon>Polarella</taxon>
    </lineage>
</organism>
<dbReference type="Proteomes" id="UP000626109">
    <property type="component" value="Unassembled WGS sequence"/>
</dbReference>
<dbReference type="AlphaFoldDB" id="A0A813IV97"/>
<accession>A0A813IV97</accession>